<dbReference type="EC" id="1.5.3.1" evidence="2"/>
<dbReference type="AlphaFoldDB" id="A0A9W6MTM5"/>
<dbReference type="GO" id="GO:0046653">
    <property type="term" value="P:tetrahydrofolate metabolic process"/>
    <property type="evidence" value="ECO:0007669"/>
    <property type="project" value="InterPro"/>
</dbReference>
<reference evidence="2 3" key="2">
    <citation type="submission" date="2021-01" db="EMBL/GenBank/DDBJ databases">
        <title>Genomic Encyclopedia of Type Strains, Phase IV (KMG-IV): sequencing the most valuable type-strain genomes for metagenomic binning, comparative biology and taxonomic classification.</title>
        <authorList>
            <person name="Goeker M."/>
        </authorList>
    </citation>
    <scope>NUCLEOTIDE SEQUENCE [LARGE SCALE GENOMIC DNA]</scope>
    <source>
        <strain evidence="2 3">DSM 6130</strain>
    </source>
</reference>
<dbReference type="Pfam" id="PF04267">
    <property type="entry name" value="SoxD"/>
    <property type="match status" value="1"/>
</dbReference>
<evidence type="ECO:0000313" key="4">
    <source>
        <dbReference type="Proteomes" id="UP001143400"/>
    </source>
</evidence>
<sequence length="97" mass="10978">MLLIDCPFCGTRPETEFRCGGEAHIARPTDPSALDDGAWAEHLFVRSNPRGLHAERWIHAHGCGRWFNAVRDTYTDRFVETYKAGEQPSHPIDDARA</sequence>
<organism evidence="1 4">
    <name type="scientific">Methylopila capsulata</name>
    <dbReference type="NCBI Taxonomy" id="61654"/>
    <lineage>
        <taxon>Bacteria</taxon>
        <taxon>Pseudomonadati</taxon>
        <taxon>Pseudomonadota</taxon>
        <taxon>Alphaproteobacteria</taxon>
        <taxon>Hyphomicrobiales</taxon>
        <taxon>Methylopilaceae</taxon>
        <taxon>Methylopila</taxon>
    </lineage>
</organism>
<evidence type="ECO:0000313" key="1">
    <source>
        <dbReference type="EMBL" id="GLK57266.1"/>
    </source>
</evidence>
<dbReference type="GO" id="GO:0008115">
    <property type="term" value="F:sarcosine oxidase activity"/>
    <property type="evidence" value="ECO:0007669"/>
    <property type="project" value="UniProtKB-EC"/>
</dbReference>
<accession>A0A9W6MTM5</accession>
<dbReference type="Gene3D" id="3.30.2270.10">
    <property type="entry name" value="Folate-binding superfamily"/>
    <property type="match status" value="1"/>
</dbReference>
<dbReference type="Proteomes" id="UP000758856">
    <property type="component" value="Unassembled WGS sequence"/>
</dbReference>
<proteinExistence type="predicted"/>
<gene>
    <name evidence="1" type="primary">soxD_2</name>
    <name evidence="1" type="ORF">GCM10008170_32860</name>
    <name evidence="2" type="ORF">JOD31_003780</name>
</gene>
<dbReference type="Proteomes" id="UP001143400">
    <property type="component" value="Unassembled WGS sequence"/>
</dbReference>
<dbReference type="InterPro" id="IPR006279">
    <property type="entry name" value="SoxD"/>
</dbReference>
<dbReference type="EMBL" id="JAFBCY010000005">
    <property type="protein sequence ID" value="MBM7853519.1"/>
    <property type="molecule type" value="Genomic_DNA"/>
</dbReference>
<evidence type="ECO:0000313" key="2">
    <source>
        <dbReference type="EMBL" id="MBM7853519.1"/>
    </source>
</evidence>
<comment type="caution">
    <text evidence="1">The sequence shown here is derived from an EMBL/GenBank/DDBJ whole genome shotgun (WGS) entry which is preliminary data.</text>
</comment>
<dbReference type="RefSeq" id="WP_204951964.1">
    <property type="nucleotide sequence ID" value="NZ_BSFF01000009.1"/>
</dbReference>
<reference evidence="1" key="3">
    <citation type="submission" date="2023-01" db="EMBL/GenBank/DDBJ databases">
        <authorList>
            <person name="Sun Q."/>
            <person name="Evtushenko L."/>
        </authorList>
    </citation>
    <scope>NUCLEOTIDE SEQUENCE</scope>
    <source>
        <strain evidence="1">VKM B-1606</strain>
    </source>
</reference>
<dbReference type="EMBL" id="BSFF01000009">
    <property type="protein sequence ID" value="GLK57266.1"/>
    <property type="molecule type" value="Genomic_DNA"/>
</dbReference>
<keyword evidence="2" id="KW-0560">Oxidoreductase</keyword>
<name>A0A9W6MTM5_9HYPH</name>
<protein>
    <submittedName>
        <fullName evidence="1">Sarcosine oxidase subunit delta</fullName>
        <ecNumber evidence="2">1.5.3.1</ecNumber>
    </submittedName>
</protein>
<dbReference type="NCBIfam" id="TIGR01374">
    <property type="entry name" value="soxD"/>
    <property type="match status" value="1"/>
</dbReference>
<evidence type="ECO:0000313" key="3">
    <source>
        <dbReference type="Proteomes" id="UP000758856"/>
    </source>
</evidence>
<keyword evidence="3" id="KW-1185">Reference proteome</keyword>
<reference evidence="1" key="1">
    <citation type="journal article" date="2014" name="Int. J. Syst. Evol. Microbiol.">
        <title>Complete genome sequence of Corynebacterium casei LMG S-19264T (=DSM 44701T), isolated from a smear-ripened cheese.</title>
        <authorList>
            <consortium name="US DOE Joint Genome Institute (JGI-PGF)"/>
            <person name="Walter F."/>
            <person name="Albersmeier A."/>
            <person name="Kalinowski J."/>
            <person name="Ruckert C."/>
        </authorList>
    </citation>
    <scope>NUCLEOTIDE SEQUENCE</scope>
    <source>
        <strain evidence="1">VKM B-1606</strain>
    </source>
</reference>
<dbReference type="InterPro" id="IPR038561">
    <property type="entry name" value="SoxD_sf"/>
</dbReference>